<protein>
    <submittedName>
        <fullName evidence="1">Uncharacterized protein</fullName>
    </submittedName>
</protein>
<keyword evidence="2" id="KW-1185">Reference proteome</keyword>
<dbReference type="GeneTree" id="ENSGT00390000001029"/>
<evidence type="ECO:0000313" key="2">
    <source>
        <dbReference type="Proteomes" id="UP000314987"/>
    </source>
</evidence>
<evidence type="ECO:0000313" key="1">
    <source>
        <dbReference type="Ensembl" id="ENSVURP00010026601.1"/>
    </source>
</evidence>
<dbReference type="Ensembl" id="ENSVURT00010030299.1">
    <property type="protein sequence ID" value="ENSVURP00010026601.1"/>
    <property type="gene ID" value="ENSVURG00010020342.1"/>
</dbReference>
<reference evidence="1" key="2">
    <citation type="submission" date="2025-08" db="UniProtKB">
        <authorList>
            <consortium name="Ensembl"/>
        </authorList>
    </citation>
    <scope>IDENTIFICATION</scope>
</reference>
<gene>
    <name evidence="1" type="primary">LOC114054220</name>
</gene>
<dbReference type="Proteomes" id="UP000314987">
    <property type="component" value="Unassembled WGS sequence"/>
</dbReference>
<proteinExistence type="predicted"/>
<dbReference type="AlphaFoldDB" id="A0A4X2LYD5"/>
<reference evidence="1" key="3">
    <citation type="submission" date="2025-09" db="UniProtKB">
        <authorList>
            <consortium name="Ensembl"/>
        </authorList>
    </citation>
    <scope>IDENTIFICATION</scope>
</reference>
<sequence length="53" mass="6041">MPLVTKRLRDPDVNPCLSFYLLNIACFACRNQMLLPDVWMKIIMTGKCVPLAS</sequence>
<organism evidence="1 2">
    <name type="scientific">Vombatus ursinus</name>
    <name type="common">Common wombat</name>
    <dbReference type="NCBI Taxonomy" id="29139"/>
    <lineage>
        <taxon>Eukaryota</taxon>
        <taxon>Metazoa</taxon>
        <taxon>Chordata</taxon>
        <taxon>Craniata</taxon>
        <taxon>Vertebrata</taxon>
        <taxon>Euteleostomi</taxon>
        <taxon>Mammalia</taxon>
        <taxon>Metatheria</taxon>
        <taxon>Diprotodontia</taxon>
        <taxon>Vombatidae</taxon>
        <taxon>Vombatus</taxon>
    </lineage>
</organism>
<accession>A0A4X2LYD5</accession>
<name>A0A4X2LYD5_VOMUR</name>
<reference evidence="2" key="1">
    <citation type="submission" date="2018-12" db="EMBL/GenBank/DDBJ databases">
        <authorList>
            <person name="Yazar S."/>
        </authorList>
    </citation>
    <scope>NUCLEOTIDE SEQUENCE [LARGE SCALE GENOMIC DNA]</scope>
</reference>